<sequence>MDSFTVLITTSTITSPRTQLILVENRSKPQYTCTWRESASFQMSLHLHFGNTNVISIRTLQSTLTNLGYTIINQKKKTRQQIALPYFQYTATSHPYNSIHCRR</sequence>
<evidence type="ECO:0000313" key="1">
    <source>
        <dbReference type="EMBL" id="KAG0586140.1"/>
    </source>
</evidence>
<gene>
    <name evidence="1" type="ORF">KC19_2G067600</name>
</gene>
<dbReference type="EMBL" id="CM026422">
    <property type="protein sequence ID" value="KAG0586140.1"/>
    <property type="molecule type" value="Genomic_DNA"/>
</dbReference>
<organism evidence="1 2">
    <name type="scientific">Ceratodon purpureus</name>
    <name type="common">Fire moss</name>
    <name type="synonym">Dicranum purpureum</name>
    <dbReference type="NCBI Taxonomy" id="3225"/>
    <lineage>
        <taxon>Eukaryota</taxon>
        <taxon>Viridiplantae</taxon>
        <taxon>Streptophyta</taxon>
        <taxon>Embryophyta</taxon>
        <taxon>Bryophyta</taxon>
        <taxon>Bryophytina</taxon>
        <taxon>Bryopsida</taxon>
        <taxon>Dicranidae</taxon>
        <taxon>Pseudoditrichales</taxon>
        <taxon>Ditrichaceae</taxon>
        <taxon>Ceratodon</taxon>
    </lineage>
</organism>
<name>A0A8T0IQX1_CERPU</name>
<reference evidence="1" key="1">
    <citation type="submission" date="2020-06" db="EMBL/GenBank/DDBJ databases">
        <title>WGS assembly of Ceratodon purpureus strain R40.</title>
        <authorList>
            <person name="Carey S.B."/>
            <person name="Jenkins J."/>
            <person name="Shu S."/>
            <person name="Lovell J.T."/>
            <person name="Sreedasyam A."/>
            <person name="Maumus F."/>
            <person name="Tiley G.P."/>
            <person name="Fernandez-Pozo N."/>
            <person name="Barry K."/>
            <person name="Chen C."/>
            <person name="Wang M."/>
            <person name="Lipzen A."/>
            <person name="Daum C."/>
            <person name="Saski C.A."/>
            <person name="Payton A.C."/>
            <person name="Mcbreen J.C."/>
            <person name="Conrad R.E."/>
            <person name="Kollar L.M."/>
            <person name="Olsson S."/>
            <person name="Huttunen S."/>
            <person name="Landis J.B."/>
            <person name="Wickett N.J."/>
            <person name="Johnson M.G."/>
            <person name="Rensing S.A."/>
            <person name="Grimwood J."/>
            <person name="Schmutz J."/>
            <person name="Mcdaniel S.F."/>
        </authorList>
    </citation>
    <scope>NUCLEOTIDE SEQUENCE</scope>
    <source>
        <strain evidence="1">R40</strain>
    </source>
</reference>
<accession>A0A8T0IQX1</accession>
<dbReference type="Proteomes" id="UP000822688">
    <property type="component" value="Chromosome 2"/>
</dbReference>
<evidence type="ECO:0000313" key="2">
    <source>
        <dbReference type="Proteomes" id="UP000822688"/>
    </source>
</evidence>
<keyword evidence="2" id="KW-1185">Reference proteome</keyword>
<comment type="caution">
    <text evidence="1">The sequence shown here is derived from an EMBL/GenBank/DDBJ whole genome shotgun (WGS) entry which is preliminary data.</text>
</comment>
<protein>
    <submittedName>
        <fullName evidence="1">Uncharacterized protein</fullName>
    </submittedName>
</protein>
<proteinExistence type="predicted"/>
<dbReference type="AlphaFoldDB" id="A0A8T0IQX1"/>